<evidence type="ECO:0000256" key="5">
    <source>
        <dbReference type="ARBA" id="ARBA00023270"/>
    </source>
</evidence>
<dbReference type="GO" id="GO:0004139">
    <property type="term" value="F:deoxyribose-phosphate aldolase activity"/>
    <property type="evidence" value="ECO:0007669"/>
    <property type="project" value="UniProtKB-EC"/>
</dbReference>
<dbReference type="PANTHER" id="PTHR10889">
    <property type="entry name" value="DEOXYRIBOSE-PHOSPHATE ALDOLASE"/>
    <property type="match status" value="1"/>
</dbReference>
<dbReference type="Pfam" id="PF01791">
    <property type="entry name" value="DeoC"/>
    <property type="match status" value="1"/>
</dbReference>
<evidence type="ECO:0000313" key="10">
    <source>
        <dbReference type="Proteomes" id="UP001367676"/>
    </source>
</evidence>
<evidence type="ECO:0000256" key="1">
    <source>
        <dbReference type="ARBA" id="ARBA00004816"/>
    </source>
</evidence>
<comment type="catalytic activity">
    <reaction evidence="8">
        <text>2-deoxy-D-ribose 5-phosphate = D-glyceraldehyde 3-phosphate + acetaldehyde</text>
        <dbReference type="Rhea" id="RHEA:12821"/>
        <dbReference type="ChEBI" id="CHEBI:15343"/>
        <dbReference type="ChEBI" id="CHEBI:59776"/>
        <dbReference type="ChEBI" id="CHEBI:62877"/>
        <dbReference type="EC" id="4.1.2.4"/>
    </reaction>
</comment>
<dbReference type="SMART" id="SM01133">
    <property type="entry name" value="DeoC"/>
    <property type="match status" value="1"/>
</dbReference>
<gene>
    <name evidence="9" type="ORF">V9T40_003227</name>
</gene>
<comment type="similarity">
    <text evidence="2">Belongs to the DeoC/FbaB aldolase family. DeoC type 2 subfamily.</text>
</comment>
<dbReference type="PANTHER" id="PTHR10889:SF3">
    <property type="entry name" value="DEOXYRIBOSE-PHOSPHATE ALDOLASE"/>
    <property type="match status" value="1"/>
</dbReference>
<dbReference type="Proteomes" id="UP001367676">
    <property type="component" value="Unassembled WGS sequence"/>
</dbReference>
<protein>
    <recommendedName>
        <fullName evidence="3">deoxyribose-phosphate aldolase</fullName>
        <ecNumber evidence="3">4.1.2.4</ecNumber>
    </recommendedName>
    <alternativeName>
        <fullName evidence="7">2-deoxy-D-ribose 5-phosphate aldolase</fullName>
    </alternativeName>
    <alternativeName>
        <fullName evidence="6">Phosphodeoxyriboaldolase</fullName>
    </alternativeName>
</protein>
<name>A0AAN9Y7T5_9HEMI</name>
<dbReference type="InterPro" id="IPR002915">
    <property type="entry name" value="DeoC/FbaB/LacD_aldolase"/>
</dbReference>
<dbReference type="GO" id="GO:0016052">
    <property type="term" value="P:carbohydrate catabolic process"/>
    <property type="evidence" value="ECO:0007669"/>
    <property type="project" value="TreeGrafter"/>
</dbReference>
<dbReference type="GO" id="GO:0005737">
    <property type="term" value="C:cytoplasm"/>
    <property type="evidence" value="ECO:0007669"/>
    <property type="project" value="InterPro"/>
</dbReference>
<comment type="pathway">
    <text evidence="1">Carbohydrate degradation; 2-deoxy-D-ribose 1-phosphate degradation; D-glyceraldehyde 3-phosphate and acetaldehyde from 2-deoxy-alpha-D-ribose 1-phosphate: step 2/2.</text>
</comment>
<keyword evidence="5" id="KW-0704">Schiff base</keyword>
<evidence type="ECO:0000256" key="4">
    <source>
        <dbReference type="ARBA" id="ARBA00023239"/>
    </source>
</evidence>
<dbReference type="EMBL" id="JBBCAQ010000006">
    <property type="protein sequence ID" value="KAK7603228.1"/>
    <property type="molecule type" value="Genomic_DNA"/>
</dbReference>
<accession>A0AAN9Y7T5</accession>
<keyword evidence="10" id="KW-1185">Reference proteome</keyword>
<evidence type="ECO:0000256" key="2">
    <source>
        <dbReference type="ARBA" id="ARBA00009473"/>
    </source>
</evidence>
<proteinExistence type="inferred from homology"/>
<evidence type="ECO:0000256" key="7">
    <source>
        <dbReference type="ARBA" id="ARBA00032755"/>
    </source>
</evidence>
<reference evidence="9 10" key="1">
    <citation type="submission" date="2024-03" db="EMBL/GenBank/DDBJ databases">
        <title>Adaptation during the transition from Ophiocordyceps entomopathogen to insect associate is accompanied by gene loss and intensified selection.</title>
        <authorList>
            <person name="Ward C.M."/>
            <person name="Onetto C.A."/>
            <person name="Borneman A.R."/>
        </authorList>
    </citation>
    <scope>NUCLEOTIDE SEQUENCE [LARGE SCALE GENOMIC DNA]</scope>
    <source>
        <strain evidence="9">AWRI1</strain>
        <tissue evidence="9">Single Adult Female</tissue>
    </source>
</reference>
<dbReference type="EC" id="4.1.2.4" evidence="3"/>
<comment type="caution">
    <text evidence="9">The sequence shown here is derived from an EMBL/GenBank/DDBJ whole genome shotgun (WGS) entry which is preliminary data.</text>
</comment>
<dbReference type="InterPro" id="IPR013785">
    <property type="entry name" value="Aldolase_TIM"/>
</dbReference>
<evidence type="ECO:0000313" key="9">
    <source>
        <dbReference type="EMBL" id="KAK7603228.1"/>
    </source>
</evidence>
<dbReference type="AlphaFoldDB" id="A0AAN9Y7T5"/>
<keyword evidence="4" id="KW-0456">Lyase</keyword>
<organism evidence="9 10">
    <name type="scientific">Parthenolecanium corni</name>
    <dbReference type="NCBI Taxonomy" id="536013"/>
    <lineage>
        <taxon>Eukaryota</taxon>
        <taxon>Metazoa</taxon>
        <taxon>Ecdysozoa</taxon>
        <taxon>Arthropoda</taxon>
        <taxon>Hexapoda</taxon>
        <taxon>Insecta</taxon>
        <taxon>Pterygota</taxon>
        <taxon>Neoptera</taxon>
        <taxon>Paraneoptera</taxon>
        <taxon>Hemiptera</taxon>
        <taxon>Sternorrhyncha</taxon>
        <taxon>Coccoidea</taxon>
        <taxon>Coccidae</taxon>
        <taxon>Parthenolecanium</taxon>
    </lineage>
</organism>
<sequence length="394" mass="44563">MDFNYEYREEWLNEIRVNEWSVMTYAKQFEKPPSKAFRKLESLLLLKALTFVDLATLSGDDTTSNVSAALHPLQAEFVEKILNSIISLIEKVKSVKPEEEYNFRISFDKTTNQKYLVKISGKVASNEREFEDLILEDFLELKELLFKFDLLDGDVHEKLTEFLCLKNDITGYGKKSKKTVRVASICVYPAFVKDIHENLQSRGLNKESDRNDSAIAGGFPSGLYDLESKKREILFAKKSGANEIDIVISRYLVLGNRWQELYNEIKVLQRTCDDVIMKTILSVGECGSLDNVYKASMVAMMAGSDYIKTSTGKESVNATFTTGIIMCRAIKNFLLKTNTKIGLKPAGGIKTADDALQWIKLILTELGPEWLSLFRIGASSVVDNIALRLKELHS</sequence>
<dbReference type="Gene3D" id="3.20.20.70">
    <property type="entry name" value="Aldolase class I"/>
    <property type="match status" value="1"/>
</dbReference>
<evidence type="ECO:0000256" key="6">
    <source>
        <dbReference type="ARBA" id="ARBA00031814"/>
    </source>
</evidence>
<dbReference type="GO" id="GO:0009264">
    <property type="term" value="P:deoxyribonucleotide catabolic process"/>
    <property type="evidence" value="ECO:0007669"/>
    <property type="project" value="InterPro"/>
</dbReference>
<evidence type="ECO:0000256" key="3">
    <source>
        <dbReference type="ARBA" id="ARBA00012515"/>
    </source>
</evidence>
<dbReference type="InterPro" id="IPR011343">
    <property type="entry name" value="DeoC"/>
</dbReference>
<dbReference type="SUPFAM" id="SSF51569">
    <property type="entry name" value="Aldolase"/>
    <property type="match status" value="1"/>
</dbReference>
<evidence type="ECO:0000256" key="8">
    <source>
        <dbReference type="ARBA" id="ARBA00048791"/>
    </source>
</evidence>